<reference evidence="2" key="2">
    <citation type="submission" date="2021-08" db="EMBL/GenBank/DDBJ databases">
        <authorList>
            <person name="Tani A."/>
            <person name="Ola A."/>
            <person name="Ogura Y."/>
            <person name="Katsura K."/>
            <person name="Hayashi T."/>
        </authorList>
    </citation>
    <scope>NUCLEOTIDE SEQUENCE</scope>
    <source>
        <strain evidence="2">DSM 17168</strain>
    </source>
</reference>
<reference evidence="2" key="1">
    <citation type="journal article" date="2021" name="Front. Microbiol.">
        <title>Comprehensive Comparative Genomics and Phenotyping of Methylobacterium Species.</title>
        <authorList>
            <person name="Alessa O."/>
            <person name="Ogura Y."/>
            <person name="Fujitani Y."/>
            <person name="Takami H."/>
            <person name="Hayashi T."/>
            <person name="Sahin N."/>
            <person name="Tani A."/>
        </authorList>
    </citation>
    <scope>NUCLEOTIDE SEQUENCE</scope>
    <source>
        <strain evidence="2">DSM 17168</strain>
    </source>
</reference>
<name>A0ABQ4SER3_9HYPH</name>
<dbReference type="EMBL" id="BPQQ01000041">
    <property type="protein sequence ID" value="GJE01665.1"/>
    <property type="molecule type" value="Genomic_DNA"/>
</dbReference>
<evidence type="ECO:0008006" key="4">
    <source>
        <dbReference type="Google" id="ProtNLM"/>
    </source>
</evidence>
<proteinExistence type="predicted"/>
<feature type="signal peptide" evidence="1">
    <location>
        <begin position="1"/>
        <end position="23"/>
    </location>
</feature>
<keyword evidence="3" id="KW-1185">Reference proteome</keyword>
<evidence type="ECO:0000313" key="3">
    <source>
        <dbReference type="Proteomes" id="UP001055153"/>
    </source>
</evidence>
<sequence length="96" mass="10415">MVRFVTGALVSVSLLVAAGAAEAAPFGFCKSYANDAAKQYQRMRSTPSCARPPSNFWHPDRQLHLDWCLTAPVLAVNAERYKRDDVLANCDTGLGG</sequence>
<comment type="caution">
    <text evidence="2">The sequence shown here is derived from an EMBL/GenBank/DDBJ whole genome shotgun (WGS) entry which is preliminary data.</text>
</comment>
<keyword evidence="1" id="KW-0732">Signal</keyword>
<feature type="chain" id="PRO_5045123760" description="Secreted protein" evidence="1">
    <location>
        <begin position="24"/>
        <end position="96"/>
    </location>
</feature>
<evidence type="ECO:0000313" key="2">
    <source>
        <dbReference type="EMBL" id="GJE01665.1"/>
    </source>
</evidence>
<protein>
    <recommendedName>
        <fullName evidence="4">Secreted protein</fullName>
    </recommendedName>
</protein>
<dbReference type="RefSeq" id="WP_238236703.1">
    <property type="nucleotide sequence ID" value="NZ_BPQQ01000041.1"/>
</dbReference>
<gene>
    <name evidence="2" type="ORF">GMJLKIPL_3599</name>
</gene>
<organism evidence="2 3">
    <name type="scientific">Methylobacterium isbiliense</name>
    <dbReference type="NCBI Taxonomy" id="315478"/>
    <lineage>
        <taxon>Bacteria</taxon>
        <taxon>Pseudomonadati</taxon>
        <taxon>Pseudomonadota</taxon>
        <taxon>Alphaproteobacteria</taxon>
        <taxon>Hyphomicrobiales</taxon>
        <taxon>Methylobacteriaceae</taxon>
        <taxon>Methylobacterium</taxon>
    </lineage>
</organism>
<evidence type="ECO:0000256" key="1">
    <source>
        <dbReference type="SAM" id="SignalP"/>
    </source>
</evidence>
<dbReference type="Proteomes" id="UP001055153">
    <property type="component" value="Unassembled WGS sequence"/>
</dbReference>
<accession>A0ABQ4SER3</accession>